<evidence type="ECO:0000256" key="3">
    <source>
        <dbReference type="SAM" id="Phobius"/>
    </source>
</evidence>
<evidence type="ECO:0000256" key="2">
    <source>
        <dbReference type="ARBA" id="ARBA00023157"/>
    </source>
</evidence>
<dbReference type="InterPro" id="IPR007110">
    <property type="entry name" value="Ig-like_dom"/>
</dbReference>
<dbReference type="GO" id="GO:0007166">
    <property type="term" value="P:cell surface receptor signaling pathway"/>
    <property type="evidence" value="ECO:0007669"/>
    <property type="project" value="TreeGrafter"/>
</dbReference>
<accession>A0A4W5NGP5</accession>
<dbReference type="PROSITE" id="PS50835">
    <property type="entry name" value="IG_LIKE"/>
    <property type="match status" value="1"/>
</dbReference>
<reference evidence="5" key="2">
    <citation type="submission" date="2025-08" db="UniProtKB">
        <authorList>
            <consortium name="Ensembl"/>
        </authorList>
    </citation>
    <scope>IDENTIFICATION</scope>
</reference>
<dbReference type="Gene3D" id="2.60.40.10">
    <property type="entry name" value="Immunoglobulins"/>
    <property type="match status" value="1"/>
</dbReference>
<reference evidence="6" key="1">
    <citation type="submission" date="2018-06" db="EMBL/GenBank/DDBJ databases">
        <title>Genome assembly of Danube salmon.</title>
        <authorList>
            <person name="Macqueen D.J."/>
            <person name="Gundappa M.K."/>
        </authorList>
    </citation>
    <scope>NUCLEOTIDE SEQUENCE [LARGE SCALE GENOMIC DNA]</scope>
</reference>
<feature type="transmembrane region" description="Helical" evidence="3">
    <location>
        <begin position="123"/>
        <end position="146"/>
    </location>
</feature>
<keyword evidence="6" id="KW-1185">Reference proteome</keyword>
<keyword evidence="1" id="KW-0732">Signal</keyword>
<dbReference type="GeneTree" id="ENSGT01080000257599"/>
<organism evidence="5 6">
    <name type="scientific">Hucho hucho</name>
    <name type="common">huchen</name>
    <dbReference type="NCBI Taxonomy" id="62062"/>
    <lineage>
        <taxon>Eukaryota</taxon>
        <taxon>Metazoa</taxon>
        <taxon>Chordata</taxon>
        <taxon>Craniata</taxon>
        <taxon>Vertebrata</taxon>
        <taxon>Euteleostomi</taxon>
        <taxon>Actinopterygii</taxon>
        <taxon>Neopterygii</taxon>
        <taxon>Teleostei</taxon>
        <taxon>Protacanthopterygii</taxon>
        <taxon>Salmoniformes</taxon>
        <taxon>Salmonidae</taxon>
        <taxon>Salmoninae</taxon>
        <taxon>Hucho</taxon>
    </lineage>
</organism>
<evidence type="ECO:0000259" key="4">
    <source>
        <dbReference type="PROSITE" id="PS50835"/>
    </source>
</evidence>
<dbReference type="AlphaFoldDB" id="A0A4W5NGP5"/>
<proteinExistence type="predicted"/>
<dbReference type="InterPro" id="IPR013783">
    <property type="entry name" value="Ig-like_fold"/>
</dbReference>
<dbReference type="Pfam" id="PF13895">
    <property type="entry name" value="Ig_2"/>
    <property type="match status" value="1"/>
</dbReference>
<reference evidence="5" key="3">
    <citation type="submission" date="2025-09" db="UniProtKB">
        <authorList>
            <consortium name="Ensembl"/>
        </authorList>
    </citation>
    <scope>IDENTIFICATION</scope>
</reference>
<dbReference type="PANTHER" id="PTHR11481">
    <property type="entry name" value="IMMUNOGLOBULIN FC RECEPTOR"/>
    <property type="match status" value="1"/>
</dbReference>
<dbReference type="GO" id="GO:0006955">
    <property type="term" value="P:immune response"/>
    <property type="evidence" value="ECO:0007669"/>
    <property type="project" value="TreeGrafter"/>
</dbReference>
<dbReference type="InterPro" id="IPR050488">
    <property type="entry name" value="Ig_Fc_receptor"/>
</dbReference>
<evidence type="ECO:0000313" key="6">
    <source>
        <dbReference type="Proteomes" id="UP000314982"/>
    </source>
</evidence>
<dbReference type="Proteomes" id="UP000314982">
    <property type="component" value="Unassembled WGS sequence"/>
</dbReference>
<keyword evidence="3" id="KW-1133">Transmembrane helix</keyword>
<dbReference type="GO" id="GO:0004888">
    <property type="term" value="F:transmembrane signaling receptor activity"/>
    <property type="evidence" value="ECO:0007669"/>
    <property type="project" value="TreeGrafter"/>
</dbReference>
<dbReference type="InterPro" id="IPR036179">
    <property type="entry name" value="Ig-like_dom_sf"/>
</dbReference>
<keyword evidence="3" id="KW-0812">Transmembrane</keyword>
<dbReference type="InterPro" id="IPR003599">
    <property type="entry name" value="Ig_sub"/>
</dbReference>
<name>A0A4W5NGP5_9TELE</name>
<dbReference type="SUPFAM" id="SSF48726">
    <property type="entry name" value="Immunoglobulin"/>
    <property type="match status" value="1"/>
</dbReference>
<feature type="domain" description="Ig-like" evidence="4">
    <location>
        <begin position="46"/>
        <end position="113"/>
    </location>
</feature>
<evidence type="ECO:0000313" key="5">
    <source>
        <dbReference type="Ensembl" id="ENSHHUP00000048454.1"/>
    </source>
</evidence>
<protein>
    <recommendedName>
        <fullName evidence="4">Ig-like domain-containing protein</fullName>
    </recommendedName>
</protein>
<keyword evidence="2" id="KW-1015">Disulfide bond</keyword>
<dbReference type="GO" id="GO:0009897">
    <property type="term" value="C:external side of plasma membrane"/>
    <property type="evidence" value="ECO:0007669"/>
    <property type="project" value="TreeGrafter"/>
</dbReference>
<keyword evidence="3" id="KW-0472">Membrane</keyword>
<sequence>MRYTERGVELGCVSNWGSITGSTCTISYTYTAGDVILESPVHPMTEGDSVTLCCKYWTTSSNIKAAFYKDGVLIKNETTGEMTIPAVSKSDEGFYKCKSPDKRESPESWMTVRVVSPGSSTSVLVGVVVGLAVAGVLLVILLVLLCRFKNAKGEIFIIHQLTL</sequence>
<dbReference type="Ensembl" id="ENSHHUT00000050211.1">
    <property type="protein sequence ID" value="ENSHHUP00000048454.1"/>
    <property type="gene ID" value="ENSHHUG00000029364.1"/>
</dbReference>
<dbReference type="SMART" id="SM00409">
    <property type="entry name" value="IG"/>
    <property type="match status" value="1"/>
</dbReference>
<dbReference type="PANTHER" id="PTHR11481:SF64">
    <property type="entry name" value="FC RECEPTOR-LIKE PROTEIN 4"/>
    <property type="match status" value="1"/>
</dbReference>
<evidence type="ECO:0000256" key="1">
    <source>
        <dbReference type="ARBA" id="ARBA00022729"/>
    </source>
</evidence>